<evidence type="ECO:0000313" key="2">
    <source>
        <dbReference type="EMBL" id="KEI69162.1"/>
    </source>
</evidence>
<evidence type="ECO:0000313" key="3">
    <source>
        <dbReference type="Proteomes" id="UP000027395"/>
    </source>
</evidence>
<dbReference type="eggNOG" id="ENOG5032SKQ">
    <property type="taxonomic scope" value="Bacteria"/>
</dbReference>
<feature type="transmembrane region" description="Helical" evidence="1">
    <location>
        <begin position="70"/>
        <end position="93"/>
    </location>
</feature>
<feature type="transmembrane region" description="Helical" evidence="1">
    <location>
        <begin position="20"/>
        <end position="39"/>
    </location>
</feature>
<dbReference type="Proteomes" id="UP000027395">
    <property type="component" value="Chromosome"/>
</dbReference>
<dbReference type="STRING" id="388467.A19Y_4521"/>
<reference evidence="2 3" key="1">
    <citation type="journal article" date="2014" name="Appl. Environ. Microbiol.">
        <title>Elucidation of insertion elements encoded on plasmids and in vitro construction of shuttle vectors from the toxic cyanobacterium Planktothrix.</title>
        <authorList>
            <person name="Christiansen G."/>
            <person name="Goesmann A."/>
            <person name="Kurmayer R."/>
        </authorList>
    </citation>
    <scope>NUCLEOTIDE SEQUENCE [LARGE SCALE GENOMIC DNA]</scope>
    <source>
        <strain evidence="2 3">NIVA-CYA 126/8</strain>
    </source>
</reference>
<dbReference type="HOGENOM" id="CLU_1433199_0_0_3"/>
<organism evidence="2 3">
    <name type="scientific">Planktothrix agardhii (strain NIVA-CYA 126/8)</name>
    <dbReference type="NCBI Taxonomy" id="388467"/>
    <lineage>
        <taxon>Bacteria</taxon>
        <taxon>Bacillati</taxon>
        <taxon>Cyanobacteriota</taxon>
        <taxon>Cyanophyceae</taxon>
        <taxon>Oscillatoriophycideae</taxon>
        <taxon>Oscillatoriales</taxon>
        <taxon>Microcoleaceae</taxon>
        <taxon>Planktothrix</taxon>
    </lineage>
</organism>
<protein>
    <recommendedName>
        <fullName evidence="4">PepSY-associated TM helix</fullName>
    </recommendedName>
</protein>
<dbReference type="EMBL" id="CM002803">
    <property type="protein sequence ID" value="KEI69162.1"/>
    <property type="molecule type" value="Genomic_DNA"/>
</dbReference>
<dbReference type="Pfam" id="PF03929">
    <property type="entry name" value="PepSY_TM"/>
    <property type="match status" value="1"/>
</dbReference>
<accession>A0A073CMK9</accession>
<feature type="transmembrane region" description="Helical" evidence="1">
    <location>
        <begin position="114"/>
        <end position="135"/>
    </location>
</feature>
<keyword evidence="1" id="KW-0812">Transmembrane</keyword>
<feature type="transmembrane region" description="Helical" evidence="1">
    <location>
        <begin position="166"/>
        <end position="189"/>
    </location>
</feature>
<keyword evidence="3" id="KW-1185">Reference proteome</keyword>
<evidence type="ECO:0000256" key="1">
    <source>
        <dbReference type="SAM" id="Phobius"/>
    </source>
</evidence>
<dbReference type="InterPro" id="IPR005625">
    <property type="entry name" value="PepSY-ass_TM"/>
</dbReference>
<dbReference type="AlphaFoldDB" id="A0A073CMK9"/>
<name>A0A073CMK9_PLAA1</name>
<proteinExistence type="predicted"/>
<gene>
    <name evidence="2" type="ORF">A19Y_4521</name>
</gene>
<evidence type="ECO:0008006" key="4">
    <source>
        <dbReference type="Google" id="ProtNLM"/>
    </source>
</evidence>
<dbReference type="PATRIC" id="fig|388467.6.peg.4459"/>
<sequence length="201" mass="22254">MANLQFFKSHQLWKLHRKIAPIIFIPFFLTAFTGMGYRLGRTWMGMPKDQANIFLMIHQGEFLGEPLVPIYVLLVGLGLIAMLVTGLTMVRLTQKKRKNPAKDSPLNARKVHQILAPILLLPLFLSASTGILYAIGTNWLGVSDESAEFLLTIHQGAYFGSVGKPIYVALIGVGLIAMIVTGINMTGIFRKKRAKVSSEKS</sequence>
<keyword evidence="1" id="KW-0472">Membrane</keyword>
<keyword evidence="1" id="KW-1133">Transmembrane helix</keyword>
<dbReference type="RefSeq" id="WP_026787422.1">
    <property type="nucleotide sequence ID" value="NZ_CM002803.1"/>
</dbReference>